<dbReference type="PANTHER" id="PTHR43708">
    <property type="entry name" value="CONSERVED EXPRESSED OXIDOREDUCTASE (EUROFUNG)"/>
    <property type="match status" value="1"/>
</dbReference>
<evidence type="ECO:0000256" key="1">
    <source>
        <dbReference type="ARBA" id="ARBA00010928"/>
    </source>
</evidence>
<dbReference type="EMBL" id="CZKA01000077">
    <property type="protein sequence ID" value="CUR60472.1"/>
    <property type="molecule type" value="Genomic_DNA"/>
</dbReference>
<evidence type="ECO:0000256" key="2">
    <source>
        <dbReference type="ARBA" id="ARBA00023002"/>
    </source>
</evidence>
<proteinExistence type="inferred from homology"/>
<accession>A0A2P2CHJ9</accession>
<dbReference type="GO" id="GO:0000166">
    <property type="term" value="F:nucleotide binding"/>
    <property type="evidence" value="ECO:0007669"/>
    <property type="project" value="InterPro"/>
</dbReference>
<dbReference type="InterPro" id="IPR000683">
    <property type="entry name" value="Gfo/Idh/MocA-like_OxRdtase_N"/>
</dbReference>
<dbReference type="SUPFAM" id="SSF51735">
    <property type="entry name" value="NAD(P)-binding Rossmann-fold domains"/>
    <property type="match status" value="1"/>
</dbReference>
<evidence type="ECO:0000259" key="3">
    <source>
        <dbReference type="Pfam" id="PF01408"/>
    </source>
</evidence>
<dbReference type="InterPro" id="IPR051317">
    <property type="entry name" value="Gfo/Idh/MocA_oxidoreduct"/>
</dbReference>
<sequence>MAPDPSAGDVGALPDPSPQFPADRSGVAILGCGGIAQAAHLPAYEKYDVGVAGVWSRSPETTREVLNRFPFVGRVYDSADDLLADPEVRIVDLATGPAVRLEWLERAIDAGKHVLAQKPLVMNEPDLHRLASLLERADAAGVVVAANHNARWAPPWRLATLLVRAGAIGDVVGVTHLHDKALPPLVGTPFDDVPHMLLTDYLLHWIDISRCWLEAGSTDGCGRVARVQASDSRVPGQPADSVNPWSATINLQAVSGATATLRIAGNVTSSDPGCPFWIHGTTGSLRGSVLLDSDRLVLDRGDGAVDLPLSGAWFVDGFAGTMAELMSALAEGRPAENAAAEALTSARLMLAAAESADTGGTPVAVPADVEEDS</sequence>
<dbReference type="Pfam" id="PF01408">
    <property type="entry name" value="GFO_IDH_MocA"/>
    <property type="match status" value="1"/>
</dbReference>
<dbReference type="InterPro" id="IPR055170">
    <property type="entry name" value="GFO_IDH_MocA-like_dom"/>
</dbReference>
<evidence type="ECO:0000313" key="5">
    <source>
        <dbReference type="EMBL" id="CUR60472.1"/>
    </source>
</evidence>
<protein>
    <submittedName>
        <fullName evidence="5">Putative Oxidoreductase domain protein</fullName>
    </submittedName>
</protein>
<feature type="domain" description="GFO/IDH/MocA-like oxidoreductase" evidence="4">
    <location>
        <begin position="159"/>
        <end position="286"/>
    </location>
</feature>
<dbReference type="InterPro" id="IPR036291">
    <property type="entry name" value="NAD(P)-bd_dom_sf"/>
</dbReference>
<dbReference type="AlphaFoldDB" id="A0A2P2CHJ9"/>
<keyword evidence="2" id="KW-0560">Oxidoreductase</keyword>
<gene>
    <name evidence="5" type="ORF">NOCA2790021</name>
</gene>
<dbReference type="Gene3D" id="3.30.360.10">
    <property type="entry name" value="Dihydrodipicolinate Reductase, domain 2"/>
    <property type="match status" value="1"/>
</dbReference>
<comment type="similarity">
    <text evidence="1">Belongs to the Gfo/Idh/MocA family.</text>
</comment>
<dbReference type="Pfam" id="PF22725">
    <property type="entry name" value="GFO_IDH_MocA_C3"/>
    <property type="match status" value="1"/>
</dbReference>
<reference evidence="5" key="1">
    <citation type="submission" date="2015-08" db="EMBL/GenBank/DDBJ databases">
        <authorList>
            <person name="Babu N.S."/>
            <person name="Beckwith C.J."/>
            <person name="Beseler K.G."/>
            <person name="Brison A."/>
            <person name="Carone J.V."/>
            <person name="Caskin T.P."/>
            <person name="Diamond M."/>
            <person name="Durham M.E."/>
            <person name="Foxe J.M."/>
            <person name="Go M."/>
            <person name="Henderson B.A."/>
            <person name="Jones I.B."/>
            <person name="McGettigan J.A."/>
            <person name="Micheletti S.J."/>
            <person name="Nasrallah M.E."/>
            <person name="Ortiz D."/>
            <person name="Piller C.R."/>
            <person name="Privatt S.R."/>
            <person name="Schneider S.L."/>
            <person name="Sharp S."/>
            <person name="Smith T.C."/>
            <person name="Stanton J.D."/>
            <person name="Ullery H.E."/>
            <person name="Wilson R.J."/>
            <person name="Serrano M.G."/>
            <person name="Buck G."/>
            <person name="Lee V."/>
            <person name="Wang Y."/>
            <person name="Carvalho R."/>
            <person name="Voegtly L."/>
            <person name="Shi R."/>
            <person name="Duckworth R."/>
            <person name="Johnson A."/>
            <person name="Loviza R."/>
            <person name="Walstead R."/>
            <person name="Shah Z."/>
            <person name="Kiflezghi M."/>
            <person name="Wade K."/>
            <person name="Ball S.L."/>
            <person name="Bradley K.W."/>
            <person name="Asai D.J."/>
            <person name="Bowman C.A."/>
            <person name="Russell D.A."/>
            <person name="Pope W.H."/>
            <person name="Jacobs-Sera D."/>
            <person name="Hendrix R.W."/>
            <person name="Hatfull G.F."/>
        </authorList>
    </citation>
    <scope>NUCLEOTIDE SEQUENCE</scope>
</reference>
<dbReference type="SUPFAM" id="SSF55347">
    <property type="entry name" value="Glyceraldehyde-3-phosphate dehydrogenase-like, C-terminal domain"/>
    <property type="match status" value="1"/>
</dbReference>
<dbReference type="GO" id="GO:0016491">
    <property type="term" value="F:oxidoreductase activity"/>
    <property type="evidence" value="ECO:0007669"/>
    <property type="project" value="UniProtKB-KW"/>
</dbReference>
<evidence type="ECO:0000259" key="4">
    <source>
        <dbReference type="Pfam" id="PF22725"/>
    </source>
</evidence>
<dbReference type="Gene3D" id="3.40.50.720">
    <property type="entry name" value="NAD(P)-binding Rossmann-like Domain"/>
    <property type="match status" value="1"/>
</dbReference>
<dbReference type="PANTHER" id="PTHR43708:SF5">
    <property type="entry name" value="CONSERVED EXPRESSED OXIDOREDUCTASE (EUROFUNG)-RELATED"/>
    <property type="match status" value="1"/>
</dbReference>
<organism evidence="5">
    <name type="scientific">metagenome</name>
    <dbReference type="NCBI Taxonomy" id="256318"/>
    <lineage>
        <taxon>unclassified sequences</taxon>
        <taxon>metagenomes</taxon>
    </lineage>
</organism>
<name>A0A2P2CHJ9_9ZZZZ</name>
<feature type="domain" description="Gfo/Idh/MocA-like oxidoreductase N-terminal" evidence="3">
    <location>
        <begin position="27"/>
        <end position="147"/>
    </location>
</feature>